<gene>
    <name evidence="11" type="ORF">Andromeda_26</name>
</gene>
<sequence length="803" mass="90851">MNQAELEREMADGGRRAAMARFETAESANDAASNPYAAAIFRRFIKPLSEGLDVYLHKAVRGVAAKSKVLLRGQDTLALAYITIRGVINASLSEGEAVFAGVAMEIGRTVYSEVALRQFEDLNPELYYTLVQDLERRMTKSERHRFNVMRSSAEKDGTPLPVWEPALKMDVGTLLLGASLDIGLIETFDLRMKGKTTKHLRLHPDLLELIEQIKGFVAGASPFNLPCVEPPKPWVTPMDGGWHTNAMRRTLPCMVRGQASATIEDVGPRVLKALNKVQSVAWEVNERILEVAEFAREHFDVQDVLVSDKRGGMPDKPLFMQADPDLKIVDMNEFELAQFTEWRQEAREWHTQQKVRGAHAGSTNEAIRVANKYKGNPLWFVYSVDYRSRFYASGQGLSPQGNDLSKALIHFAKSAPIRTSAGLFWFRVAGANKWAVDKLDKKPLDVRAQWVIDNEEFISRIADDPISHREWTDADVPFQFLAWCFEYAAWRKDPESFRTRIPLGQDGSCNGLQHFSAMLRDRVGGRATNLIPDTVQHDIYGLVATATAGIVQADIDECDIAKRWKSHELSRSLVKRSVMTLPYGSTRHSCRDFIMKEYMDKGSAPEFDKRENEPAARWLSYRVWDGIGEVVVKGRQAMEWLQAASAIMCAGNAPHIEWRNPAGFLVRQRYHAREMLRVSCHSLSGKRIRINVQTFRDEGDPRRHRNGIAPNFVHSCDAAHLTFFTNDWEDEDGGDLALVHDDYGALADEVPKLHRILRRSFVDMYLYHDPLKALAAQVEGLPELPESGDLDLEEVNRSVYFFC</sequence>
<dbReference type="GO" id="GO:0006351">
    <property type="term" value="P:DNA-templated transcription"/>
    <property type="evidence" value="ECO:0007669"/>
    <property type="project" value="InterPro"/>
</dbReference>
<dbReference type="EC" id="2.7.7.6" evidence="2 9"/>
<keyword evidence="3 9" id="KW-0240">DNA-directed RNA polymerase</keyword>
<evidence type="ECO:0000256" key="2">
    <source>
        <dbReference type="ARBA" id="ARBA00012418"/>
    </source>
</evidence>
<evidence type="ECO:0000256" key="7">
    <source>
        <dbReference type="ARBA" id="ARBA00023314"/>
    </source>
</evidence>
<dbReference type="PROSITE" id="PS00900">
    <property type="entry name" value="RNA_POL_PHAGE_1"/>
    <property type="match status" value="1"/>
</dbReference>
<evidence type="ECO:0000256" key="1">
    <source>
        <dbReference type="ARBA" id="ARBA00009493"/>
    </source>
</evidence>
<evidence type="ECO:0000313" key="11">
    <source>
        <dbReference type="EMBL" id="ANU79101.1"/>
    </source>
</evidence>
<dbReference type="SUPFAM" id="SSF56672">
    <property type="entry name" value="DNA/RNA polymerases"/>
    <property type="match status" value="1"/>
</dbReference>
<accession>A0A1B1SEK9</accession>
<dbReference type="InterPro" id="IPR002092">
    <property type="entry name" value="DNA-dir_Rpol_phage-type"/>
</dbReference>
<dbReference type="EMBL" id="KX458241">
    <property type="protein sequence ID" value="ANU79101.1"/>
    <property type="molecule type" value="Genomic_DNA"/>
</dbReference>
<keyword evidence="5 9" id="KW-0548">Nucleotidyltransferase</keyword>
<dbReference type="OrthoDB" id="309at10239"/>
<dbReference type="InterPro" id="IPR037159">
    <property type="entry name" value="RNA_POL_N_sf"/>
</dbReference>
<keyword evidence="7" id="KW-1195">Viral transcription</keyword>
<dbReference type="InterPro" id="IPR043502">
    <property type="entry name" value="DNA/RNA_pol_sf"/>
</dbReference>
<feature type="domain" description="DNA-directed RNA polymerase N-terminal" evidence="10">
    <location>
        <begin position="1"/>
        <end position="279"/>
    </location>
</feature>
<dbReference type="PANTHER" id="PTHR10102:SF0">
    <property type="entry name" value="DNA-DIRECTED RNA POLYMERASE, MITOCHONDRIAL"/>
    <property type="match status" value="1"/>
</dbReference>
<dbReference type="Pfam" id="PF00940">
    <property type="entry name" value="RNA_pol"/>
    <property type="match status" value="1"/>
</dbReference>
<evidence type="ECO:0000256" key="5">
    <source>
        <dbReference type="ARBA" id="ARBA00022695"/>
    </source>
</evidence>
<keyword evidence="4 9" id="KW-0808">Transferase</keyword>
<evidence type="ECO:0000256" key="9">
    <source>
        <dbReference type="RuleBase" id="RU003805"/>
    </source>
</evidence>
<evidence type="ECO:0000256" key="3">
    <source>
        <dbReference type="ARBA" id="ARBA00022478"/>
    </source>
</evidence>
<keyword evidence="12" id="KW-1185">Reference proteome</keyword>
<dbReference type="Proteomes" id="UP000203308">
    <property type="component" value="Segment"/>
</dbReference>
<dbReference type="RefSeq" id="YP_009279548.1">
    <property type="nucleotide sequence ID" value="NC_031014.1"/>
</dbReference>
<evidence type="ECO:0000259" key="10">
    <source>
        <dbReference type="SMART" id="SM01311"/>
    </source>
</evidence>
<comment type="catalytic activity">
    <reaction evidence="8 9">
        <text>RNA(n) + a ribonucleoside 5'-triphosphate = RNA(n+1) + diphosphate</text>
        <dbReference type="Rhea" id="RHEA:21248"/>
        <dbReference type="Rhea" id="RHEA-COMP:14527"/>
        <dbReference type="Rhea" id="RHEA-COMP:17342"/>
        <dbReference type="ChEBI" id="CHEBI:33019"/>
        <dbReference type="ChEBI" id="CHEBI:61557"/>
        <dbReference type="ChEBI" id="CHEBI:140395"/>
        <dbReference type="EC" id="2.7.7.6"/>
    </reaction>
</comment>
<organism evidence="11 12">
    <name type="scientific">Pseudomonas phage Andromeda</name>
    <dbReference type="NCBI Taxonomy" id="1873949"/>
    <lineage>
        <taxon>Viruses</taxon>
        <taxon>Duplodnaviria</taxon>
        <taxon>Heunggongvirae</taxon>
        <taxon>Uroviricota</taxon>
        <taxon>Caudoviricetes</taxon>
        <taxon>Autographivirales</taxon>
        <taxon>Autonotataviridae</taxon>
        <taxon>Bifseptvirus</taxon>
        <taxon>Bifseptvirus andromeda</taxon>
    </lineage>
</organism>
<dbReference type="SMART" id="SM01311">
    <property type="entry name" value="RPOL_N"/>
    <property type="match status" value="1"/>
</dbReference>
<dbReference type="Gene3D" id="1.10.1320.10">
    <property type="entry name" value="DNA-directed RNA polymerase, N-terminal domain"/>
    <property type="match status" value="1"/>
</dbReference>
<evidence type="ECO:0000313" key="12">
    <source>
        <dbReference type="Proteomes" id="UP000203308"/>
    </source>
</evidence>
<dbReference type="PROSITE" id="PS00489">
    <property type="entry name" value="RNA_POL_PHAGE_2"/>
    <property type="match status" value="1"/>
</dbReference>
<dbReference type="KEGG" id="vg:29062537"/>
<dbReference type="GeneID" id="29062537"/>
<comment type="similarity">
    <text evidence="1 9">Belongs to the phage and mitochondrial RNA polymerase family.</text>
</comment>
<dbReference type="Gene3D" id="1.10.287.260">
    <property type="match status" value="1"/>
</dbReference>
<keyword evidence="6 9" id="KW-0804">Transcription</keyword>
<protein>
    <recommendedName>
        <fullName evidence="2 9">DNA-directed RNA polymerase</fullName>
        <ecNumber evidence="2 9">2.7.7.6</ecNumber>
    </recommendedName>
</protein>
<dbReference type="GO" id="GO:0003677">
    <property type="term" value="F:DNA binding"/>
    <property type="evidence" value="ECO:0007669"/>
    <property type="project" value="InterPro"/>
</dbReference>
<evidence type="ECO:0000256" key="4">
    <source>
        <dbReference type="ARBA" id="ARBA00022679"/>
    </source>
</evidence>
<proteinExistence type="inferred from homology"/>
<dbReference type="InterPro" id="IPR024075">
    <property type="entry name" value="DNA-dir_RNA_pol_helix_hairp_sf"/>
</dbReference>
<dbReference type="PANTHER" id="PTHR10102">
    <property type="entry name" value="DNA-DIRECTED RNA POLYMERASE, MITOCHONDRIAL"/>
    <property type="match status" value="1"/>
</dbReference>
<dbReference type="GO" id="GO:0019083">
    <property type="term" value="P:viral transcription"/>
    <property type="evidence" value="ECO:0007669"/>
    <property type="project" value="UniProtKB-KW"/>
</dbReference>
<reference evidence="11 12" key="1">
    <citation type="submission" date="2016-06" db="EMBL/GenBank/DDBJ databases">
        <title>Genomic analysis of Andromeda: A phiKMVlikevirus infecting Pseudomonas syringae.</title>
        <authorList>
            <person name="Magill D.J."/>
            <person name="Krylov V.N."/>
            <person name="McGrath J.W."/>
            <person name="Allen C.C.R."/>
            <person name="Quinn J.P."/>
            <person name="Kulakov L.A."/>
        </authorList>
    </citation>
    <scope>NUCLEOTIDE SEQUENCE [LARGE SCALE GENOMIC DNA]</scope>
</reference>
<name>A0A1B1SEK9_9CAUD</name>
<comment type="function">
    <text evidence="9">DNA-dependent RNA polymerase catalyzes the transcription of DNA into RNA using the four ribonucleoside triphosphates as substrates.</text>
</comment>
<dbReference type="InterPro" id="IPR029262">
    <property type="entry name" value="RPOL_N"/>
</dbReference>
<evidence type="ECO:0000256" key="8">
    <source>
        <dbReference type="ARBA" id="ARBA00048552"/>
    </source>
</evidence>
<dbReference type="InterPro" id="IPR046950">
    <property type="entry name" value="DNA-dir_Rpol_C_phage-type"/>
</dbReference>
<dbReference type="GO" id="GO:0003899">
    <property type="term" value="F:DNA-directed RNA polymerase activity"/>
    <property type="evidence" value="ECO:0007669"/>
    <property type="project" value="UniProtKB-EC"/>
</dbReference>
<dbReference type="GO" id="GO:0000428">
    <property type="term" value="C:DNA-directed RNA polymerase complex"/>
    <property type="evidence" value="ECO:0007669"/>
    <property type="project" value="UniProtKB-KW"/>
</dbReference>
<dbReference type="Gene3D" id="1.10.150.20">
    <property type="entry name" value="5' to 3' exonuclease, C-terminal subdomain"/>
    <property type="match status" value="1"/>
</dbReference>
<evidence type="ECO:0000256" key="6">
    <source>
        <dbReference type="ARBA" id="ARBA00023163"/>
    </source>
</evidence>
<dbReference type="Gene3D" id="1.10.287.280">
    <property type="match status" value="1"/>
</dbReference>